<dbReference type="Pfam" id="PF00440">
    <property type="entry name" value="TetR_N"/>
    <property type="match status" value="1"/>
</dbReference>
<dbReference type="InterPro" id="IPR001647">
    <property type="entry name" value="HTH_TetR"/>
</dbReference>
<feature type="DNA-binding region" description="H-T-H motif" evidence="4">
    <location>
        <begin position="29"/>
        <end position="48"/>
    </location>
</feature>
<keyword evidence="3" id="KW-0804">Transcription</keyword>
<keyword evidence="1" id="KW-0805">Transcription regulation</keyword>
<dbReference type="InterPro" id="IPR009057">
    <property type="entry name" value="Homeodomain-like_sf"/>
</dbReference>
<dbReference type="GO" id="GO:0000976">
    <property type="term" value="F:transcription cis-regulatory region binding"/>
    <property type="evidence" value="ECO:0007669"/>
    <property type="project" value="TreeGrafter"/>
</dbReference>
<dbReference type="GO" id="GO:0003700">
    <property type="term" value="F:DNA-binding transcription factor activity"/>
    <property type="evidence" value="ECO:0007669"/>
    <property type="project" value="TreeGrafter"/>
</dbReference>
<evidence type="ECO:0000313" key="7">
    <source>
        <dbReference type="EMBL" id="MXG89010.1"/>
    </source>
</evidence>
<evidence type="ECO:0000259" key="6">
    <source>
        <dbReference type="PROSITE" id="PS50977"/>
    </source>
</evidence>
<protein>
    <submittedName>
        <fullName evidence="7">TetR family transcriptional regulator</fullName>
    </submittedName>
</protein>
<evidence type="ECO:0000313" key="8">
    <source>
        <dbReference type="Proteomes" id="UP000473325"/>
    </source>
</evidence>
<reference evidence="7 8" key="1">
    <citation type="submission" date="2019-12" db="EMBL/GenBank/DDBJ databases">
        <authorList>
            <person name="Kun Z."/>
        </authorList>
    </citation>
    <scope>NUCLEOTIDE SEQUENCE [LARGE SCALE GENOMIC DNA]</scope>
    <source>
        <strain evidence="7 8">YIM 123512</strain>
    </source>
</reference>
<dbReference type="PROSITE" id="PS50977">
    <property type="entry name" value="HTH_TETR_2"/>
    <property type="match status" value="1"/>
</dbReference>
<sequence>MARWEPGARERLSAAALELVDEQGFDDTTTAQVAARAGLSERTFFRHFADKREALFAGGDRFEAAYVDAVVGAPQGASPWAVLVAALEGGATFFPDERREHSRRRDRVISSHPALRERELLKLAGLARSVAAAMRERGVDEPTATLAGESCVTVFRVAFERWLRPDETRGLAALQSEALDHLTGLAPQAPGSSSTSRQECSGS</sequence>
<feature type="compositionally biased region" description="Polar residues" evidence="5">
    <location>
        <begin position="190"/>
        <end position="203"/>
    </location>
</feature>
<name>A0A6L7EQU6_9ACTN</name>
<evidence type="ECO:0000256" key="3">
    <source>
        <dbReference type="ARBA" id="ARBA00023163"/>
    </source>
</evidence>
<proteinExistence type="predicted"/>
<keyword evidence="8" id="KW-1185">Reference proteome</keyword>
<evidence type="ECO:0000256" key="4">
    <source>
        <dbReference type="PROSITE-ProRule" id="PRU00335"/>
    </source>
</evidence>
<dbReference type="Pfam" id="PF17754">
    <property type="entry name" value="TetR_C_14"/>
    <property type="match status" value="1"/>
</dbReference>
<dbReference type="Proteomes" id="UP000473325">
    <property type="component" value="Unassembled WGS sequence"/>
</dbReference>
<dbReference type="InterPro" id="IPR041347">
    <property type="entry name" value="MftR_C"/>
</dbReference>
<dbReference type="SUPFAM" id="SSF46689">
    <property type="entry name" value="Homeodomain-like"/>
    <property type="match status" value="1"/>
</dbReference>
<evidence type="ECO:0000256" key="2">
    <source>
        <dbReference type="ARBA" id="ARBA00023125"/>
    </source>
</evidence>
<dbReference type="PANTHER" id="PTHR30055">
    <property type="entry name" value="HTH-TYPE TRANSCRIPTIONAL REGULATOR RUTR"/>
    <property type="match status" value="1"/>
</dbReference>
<dbReference type="InterPro" id="IPR050109">
    <property type="entry name" value="HTH-type_TetR-like_transc_reg"/>
</dbReference>
<evidence type="ECO:0000256" key="5">
    <source>
        <dbReference type="SAM" id="MobiDB-lite"/>
    </source>
</evidence>
<evidence type="ECO:0000256" key="1">
    <source>
        <dbReference type="ARBA" id="ARBA00023015"/>
    </source>
</evidence>
<gene>
    <name evidence="7" type="ORF">GRQ65_05550</name>
</gene>
<dbReference type="EMBL" id="WUEK01000003">
    <property type="protein sequence ID" value="MXG89010.1"/>
    <property type="molecule type" value="Genomic_DNA"/>
</dbReference>
<keyword evidence="2 4" id="KW-0238">DNA-binding</keyword>
<dbReference type="PRINTS" id="PR00455">
    <property type="entry name" value="HTHTETR"/>
</dbReference>
<feature type="domain" description="HTH tetR-type" evidence="6">
    <location>
        <begin position="6"/>
        <end position="66"/>
    </location>
</feature>
<dbReference type="Gene3D" id="1.10.357.10">
    <property type="entry name" value="Tetracycline Repressor, domain 2"/>
    <property type="match status" value="1"/>
</dbReference>
<feature type="region of interest" description="Disordered" evidence="5">
    <location>
        <begin position="183"/>
        <end position="203"/>
    </location>
</feature>
<dbReference type="InterPro" id="IPR023772">
    <property type="entry name" value="DNA-bd_HTH_TetR-type_CS"/>
</dbReference>
<dbReference type="PANTHER" id="PTHR30055:SF238">
    <property type="entry name" value="MYCOFACTOCIN BIOSYNTHESIS TRANSCRIPTIONAL REGULATOR MFTR-RELATED"/>
    <property type="match status" value="1"/>
</dbReference>
<dbReference type="PROSITE" id="PS01081">
    <property type="entry name" value="HTH_TETR_1"/>
    <property type="match status" value="1"/>
</dbReference>
<organism evidence="7 8">
    <name type="scientific">Nocardioides flavescens</name>
    <dbReference type="NCBI Taxonomy" id="2691959"/>
    <lineage>
        <taxon>Bacteria</taxon>
        <taxon>Bacillati</taxon>
        <taxon>Actinomycetota</taxon>
        <taxon>Actinomycetes</taxon>
        <taxon>Propionibacteriales</taxon>
        <taxon>Nocardioidaceae</taxon>
        <taxon>Nocardioides</taxon>
    </lineage>
</organism>
<accession>A0A6L7EQU6</accession>
<comment type="caution">
    <text evidence="7">The sequence shown here is derived from an EMBL/GenBank/DDBJ whole genome shotgun (WGS) entry which is preliminary data.</text>
</comment>
<dbReference type="AlphaFoldDB" id="A0A6L7EQU6"/>